<comment type="similarity">
    <text evidence="5">Belongs to the STT3 family.</text>
</comment>
<evidence type="ECO:0000256" key="6">
    <source>
        <dbReference type="ARBA" id="ARBA00012605"/>
    </source>
</evidence>
<evidence type="ECO:0000259" key="17">
    <source>
        <dbReference type="Pfam" id="PF02516"/>
    </source>
</evidence>
<protein>
    <recommendedName>
        <fullName evidence="6">dolichyl-diphosphooligosaccharide--protein glycotransferase</fullName>
        <ecNumber evidence="6">2.4.99.18</ecNumber>
    </recommendedName>
</protein>
<comment type="cofactor">
    <cofactor evidence="1">
        <name>Mn(2+)</name>
        <dbReference type="ChEBI" id="CHEBI:29035"/>
    </cofactor>
</comment>
<dbReference type="Gene3D" id="3.40.50.12610">
    <property type="match status" value="1"/>
</dbReference>
<comment type="caution">
    <text evidence="19">The sequence shown here is derived from an EMBL/GenBank/DDBJ whole genome shotgun (WGS) entry which is preliminary data.</text>
</comment>
<keyword evidence="12 16" id="KW-1133">Transmembrane helix</keyword>
<evidence type="ECO:0000313" key="19">
    <source>
        <dbReference type="EMBL" id="CAK0810098.1"/>
    </source>
</evidence>
<evidence type="ECO:0000256" key="5">
    <source>
        <dbReference type="ARBA" id="ARBA00010810"/>
    </source>
</evidence>
<gene>
    <name evidence="19" type="ORF">PCOR1329_LOCUS15165</name>
</gene>
<comment type="subcellular location">
    <subcellularLocation>
        <location evidence="3">Endomembrane system</location>
        <topology evidence="3">Multi-pass membrane protein</topology>
    </subcellularLocation>
</comment>
<keyword evidence="11" id="KW-0460">Magnesium</keyword>
<dbReference type="EC" id="2.4.99.18" evidence="6"/>
<keyword evidence="13 16" id="KW-0472">Membrane</keyword>
<feature type="domain" description="STT3/PglB/AglB core" evidence="18">
    <location>
        <begin position="362"/>
        <end position="418"/>
    </location>
</feature>
<evidence type="ECO:0000256" key="16">
    <source>
        <dbReference type="SAM" id="Phobius"/>
    </source>
</evidence>
<dbReference type="Pfam" id="PF02516">
    <property type="entry name" value="STT3"/>
    <property type="match status" value="1"/>
</dbReference>
<keyword evidence="20" id="KW-1185">Reference proteome</keyword>
<evidence type="ECO:0000313" key="20">
    <source>
        <dbReference type="Proteomes" id="UP001189429"/>
    </source>
</evidence>
<keyword evidence="7" id="KW-0328">Glycosyltransferase</keyword>
<reference evidence="19" key="1">
    <citation type="submission" date="2023-10" db="EMBL/GenBank/DDBJ databases">
        <authorList>
            <person name="Chen Y."/>
            <person name="Shah S."/>
            <person name="Dougan E. K."/>
            <person name="Thang M."/>
            <person name="Chan C."/>
        </authorList>
    </citation>
    <scope>NUCLEOTIDE SEQUENCE [LARGE SCALE GENOMIC DNA]</scope>
</reference>
<dbReference type="InterPro" id="IPR003674">
    <property type="entry name" value="Oligo_trans_STT3"/>
</dbReference>
<evidence type="ECO:0000256" key="10">
    <source>
        <dbReference type="ARBA" id="ARBA00022723"/>
    </source>
</evidence>
<feature type="transmembrane region" description="Helical" evidence="16">
    <location>
        <begin position="179"/>
        <end position="195"/>
    </location>
</feature>
<dbReference type="Pfam" id="PF21436">
    <property type="entry name" value="STT3-PglB_core"/>
    <property type="match status" value="1"/>
</dbReference>
<evidence type="ECO:0000256" key="13">
    <source>
        <dbReference type="ARBA" id="ARBA00023136"/>
    </source>
</evidence>
<keyword evidence="9 16" id="KW-0812">Transmembrane</keyword>
<proteinExistence type="inferred from homology"/>
<feature type="transmembrane region" description="Helical" evidence="16">
    <location>
        <begin position="202"/>
        <end position="222"/>
    </location>
</feature>
<comment type="pathway">
    <text evidence="4">Protein modification; protein glycosylation.</text>
</comment>
<evidence type="ECO:0000256" key="14">
    <source>
        <dbReference type="ARBA" id="ARBA00023211"/>
    </source>
</evidence>
<keyword evidence="14" id="KW-0464">Manganese</keyword>
<evidence type="ECO:0000259" key="18">
    <source>
        <dbReference type="Pfam" id="PF21436"/>
    </source>
</evidence>
<name>A0ABN9QUW6_9DINO</name>
<feature type="transmembrane region" description="Helical" evidence="16">
    <location>
        <begin position="92"/>
        <end position="115"/>
    </location>
</feature>
<feature type="domain" description="Oligosaccharyl transferase STT3 N-terminal" evidence="17">
    <location>
        <begin position="2"/>
        <end position="213"/>
    </location>
</feature>
<feature type="transmembrane region" description="Helical" evidence="16">
    <location>
        <begin position="35"/>
        <end position="55"/>
    </location>
</feature>
<keyword evidence="10" id="KW-0479">Metal-binding</keyword>
<evidence type="ECO:0000256" key="4">
    <source>
        <dbReference type="ARBA" id="ARBA00004922"/>
    </source>
</evidence>
<dbReference type="InterPro" id="IPR048999">
    <property type="entry name" value="STT3-PglB_core"/>
</dbReference>
<dbReference type="PANTHER" id="PTHR13872:SF1">
    <property type="entry name" value="DOLICHYL-DIPHOSPHOOLIGOSACCHARIDE--PROTEIN GLYCOSYLTRANSFERASE SUBUNIT STT3B"/>
    <property type="match status" value="1"/>
</dbReference>
<evidence type="ECO:0000256" key="15">
    <source>
        <dbReference type="ARBA" id="ARBA00048829"/>
    </source>
</evidence>
<feature type="transmembrane region" description="Helical" evidence="16">
    <location>
        <begin position="6"/>
        <end position="23"/>
    </location>
</feature>
<evidence type="ECO:0000256" key="11">
    <source>
        <dbReference type="ARBA" id="ARBA00022842"/>
    </source>
</evidence>
<dbReference type="EMBL" id="CAUYUJ010004563">
    <property type="protein sequence ID" value="CAK0810098.1"/>
    <property type="molecule type" value="Genomic_DNA"/>
</dbReference>
<dbReference type="Proteomes" id="UP001189429">
    <property type="component" value="Unassembled WGS sequence"/>
</dbReference>
<evidence type="ECO:0000256" key="2">
    <source>
        <dbReference type="ARBA" id="ARBA00001946"/>
    </source>
</evidence>
<accession>A0ABN9QUW6</accession>
<keyword evidence="8" id="KW-0808">Transferase</keyword>
<evidence type="ECO:0000256" key="9">
    <source>
        <dbReference type="ARBA" id="ARBA00022692"/>
    </source>
</evidence>
<evidence type="ECO:0000256" key="1">
    <source>
        <dbReference type="ARBA" id="ARBA00001936"/>
    </source>
</evidence>
<dbReference type="PANTHER" id="PTHR13872">
    <property type="entry name" value="DOLICHYL-DIPHOSPHOOLIGOSACCHARIDE--PROTEIN GLYCOSYLTRANSFERASE SUBUNIT"/>
    <property type="match status" value="1"/>
</dbReference>
<comment type="cofactor">
    <cofactor evidence="2">
        <name>Mg(2+)</name>
        <dbReference type="ChEBI" id="CHEBI:18420"/>
    </cofactor>
</comment>
<comment type="catalytic activity">
    <reaction evidence="15">
        <text>a di-trans,poly-cis-dolichyl diphosphooligosaccharide + L-asparaginyl-[protein] = N(4)-(oligosaccharide-(1-&gt;4)-N-acetyl-beta-D-glucosaminyl-(1-&gt;4)-N-acetyl-beta-D-glucosaminyl)-L-asparaginyl-[protein] + a di-trans,poly-cis-dolichyl diphosphate + H(+)</text>
        <dbReference type="Rhea" id="RHEA:22980"/>
        <dbReference type="Rhea" id="RHEA-COMP:12804"/>
        <dbReference type="Rhea" id="RHEA-COMP:12805"/>
        <dbReference type="Rhea" id="RHEA-COMP:19506"/>
        <dbReference type="Rhea" id="RHEA-COMP:19509"/>
        <dbReference type="ChEBI" id="CHEBI:15378"/>
        <dbReference type="ChEBI" id="CHEBI:50347"/>
        <dbReference type="ChEBI" id="CHEBI:57497"/>
        <dbReference type="ChEBI" id="CHEBI:57570"/>
        <dbReference type="ChEBI" id="CHEBI:132529"/>
        <dbReference type="EC" id="2.4.99.18"/>
    </reaction>
</comment>
<evidence type="ECO:0000256" key="3">
    <source>
        <dbReference type="ARBA" id="ARBA00004127"/>
    </source>
</evidence>
<evidence type="ECO:0000256" key="8">
    <source>
        <dbReference type="ARBA" id="ARBA00022679"/>
    </source>
</evidence>
<evidence type="ECO:0000256" key="7">
    <source>
        <dbReference type="ARBA" id="ARBA00022676"/>
    </source>
</evidence>
<sequence length="584" mass="65149">MWPPNIFVNNLIGLHAAVLVGLGKFSSGLHRSYSIWYVVGTAGATLVPVVGWTPLKSLEQMPSMAVFVGFQLLEVCDVWRRRQRQGVSAWRFFLFRVLVFAAAAGVVASVCLVLFQMNHFSPLSSRIRAIFLKHEKTGNPLVDSVAEHQPTSVEAYDHYLGKAKGFALVGVLLCWHQRTPAKVFPVIFAIVAYTFSLKMNRLIIICGPVVSMLAGYPVGIAADWCVEQCLLLLRGRAAQVAGRPEAPRRTGGMGSIYQALEPIVWPTEFRDLVAAKNGFGARAPVLDRLLRLAVALAMARPALPFLVQQARDWAEFCNASAVSFSHPGIVFQAQLNDGTSVMVDDGLKGYQWLTKNTPEGSRVFSWWDYGYQITGIGNRTSLADGNTWNHEHIATIGRILSSHETKAWRAMRHLADYVLVHVGNEETDLGISTHFARIGSSVFPDVCGEDDPTCTKYGFTHAGPSKMMRESFVYRAVRNGKEGVHVNPKYFKLVHSTRFDIIRIFKVVNISEESKEWVSNPANRVCDAPGSWYCVGQYPPALDKLIAKRKNFAQLEDFNKKNQEKSAYTKLIEERQRQQLSDNV</sequence>
<organism evidence="19 20">
    <name type="scientific">Prorocentrum cordatum</name>
    <dbReference type="NCBI Taxonomy" id="2364126"/>
    <lineage>
        <taxon>Eukaryota</taxon>
        <taxon>Sar</taxon>
        <taxon>Alveolata</taxon>
        <taxon>Dinophyceae</taxon>
        <taxon>Prorocentrales</taxon>
        <taxon>Prorocentraceae</taxon>
        <taxon>Prorocentrum</taxon>
    </lineage>
</organism>
<evidence type="ECO:0000256" key="12">
    <source>
        <dbReference type="ARBA" id="ARBA00022989"/>
    </source>
</evidence>
<dbReference type="InterPro" id="IPR048307">
    <property type="entry name" value="STT3_N"/>
</dbReference>